<organism evidence="5 6">
    <name type="scientific">Buddleja alternifolia</name>
    <dbReference type="NCBI Taxonomy" id="168488"/>
    <lineage>
        <taxon>Eukaryota</taxon>
        <taxon>Viridiplantae</taxon>
        <taxon>Streptophyta</taxon>
        <taxon>Embryophyta</taxon>
        <taxon>Tracheophyta</taxon>
        <taxon>Spermatophyta</taxon>
        <taxon>Magnoliopsida</taxon>
        <taxon>eudicotyledons</taxon>
        <taxon>Gunneridae</taxon>
        <taxon>Pentapetalae</taxon>
        <taxon>asterids</taxon>
        <taxon>lamiids</taxon>
        <taxon>Lamiales</taxon>
        <taxon>Scrophulariaceae</taxon>
        <taxon>Buddlejeae</taxon>
        <taxon>Buddleja</taxon>
    </lineage>
</organism>
<feature type="repeat" description="PPR" evidence="3">
    <location>
        <begin position="801"/>
        <end position="835"/>
    </location>
</feature>
<dbReference type="Pfam" id="PF13041">
    <property type="entry name" value="PPR_2"/>
    <property type="match status" value="3"/>
</dbReference>
<feature type="repeat" description="PPR" evidence="3">
    <location>
        <begin position="1116"/>
        <end position="1150"/>
    </location>
</feature>
<dbReference type="PANTHER" id="PTHR47933:SF11">
    <property type="entry name" value="PENTATRICOPEPTIDE REPEAT-CONTAINING PROTEIN 2"/>
    <property type="match status" value="1"/>
</dbReference>
<dbReference type="PROSITE" id="PS51375">
    <property type="entry name" value="PPR"/>
    <property type="match status" value="11"/>
</dbReference>
<comment type="similarity">
    <text evidence="1">Belongs to the PPR family. P subfamily.</text>
</comment>
<protein>
    <recommendedName>
        <fullName evidence="4">Pentatricopeptide repeat-containing protein-mitochondrial domain-containing protein</fullName>
    </recommendedName>
</protein>
<keyword evidence="6" id="KW-1185">Reference proteome</keyword>
<feature type="repeat" description="PPR" evidence="3">
    <location>
        <begin position="1081"/>
        <end position="1115"/>
    </location>
</feature>
<evidence type="ECO:0000256" key="3">
    <source>
        <dbReference type="PROSITE-ProRule" id="PRU00708"/>
    </source>
</evidence>
<accession>A0AAV6W9I4</accession>
<proteinExistence type="inferred from homology"/>
<dbReference type="InterPro" id="IPR051240">
    <property type="entry name" value="Mito_RNA-Proc/Resp"/>
</dbReference>
<dbReference type="InterPro" id="IPR011990">
    <property type="entry name" value="TPR-like_helical_dom_sf"/>
</dbReference>
<dbReference type="Gene3D" id="1.25.40.10">
    <property type="entry name" value="Tetratricopeptide repeat domain"/>
    <property type="match status" value="8"/>
</dbReference>
<feature type="repeat" description="PPR" evidence="3">
    <location>
        <begin position="1046"/>
        <end position="1080"/>
    </location>
</feature>
<feature type="repeat" description="PPR" evidence="3">
    <location>
        <begin position="836"/>
        <end position="870"/>
    </location>
</feature>
<evidence type="ECO:0000259" key="4">
    <source>
        <dbReference type="Pfam" id="PF23276"/>
    </source>
</evidence>
<feature type="repeat" description="PPR" evidence="3">
    <location>
        <begin position="941"/>
        <end position="975"/>
    </location>
</feature>
<gene>
    <name evidence="5" type="ORF">BUALT_Bualt16G0006800</name>
</gene>
<reference evidence="5" key="1">
    <citation type="submission" date="2019-10" db="EMBL/GenBank/DDBJ databases">
        <authorList>
            <person name="Zhang R."/>
            <person name="Pan Y."/>
            <person name="Wang J."/>
            <person name="Ma R."/>
            <person name="Yu S."/>
        </authorList>
    </citation>
    <scope>NUCLEOTIDE SEQUENCE</scope>
    <source>
        <strain evidence="5">LA-IB0</strain>
        <tissue evidence="5">Leaf</tissue>
    </source>
</reference>
<feature type="repeat" description="PPR" evidence="3">
    <location>
        <begin position="1011"/>
        <end position="1045"/>
    </location>
</feature>
<feature type="repeat" description="PPR" evidence="3">
    <location>
        <begin position="1151"/>
        <end position="1185"/>
    </location>
</feature>
<keyword evidence="2" id="KW-0677">Repeat</keyword>
<sequence>MFQIFSLLQPNKPLIKQFPLILTQILSHPQKNCYSIEASSTNHTRKDFNFSEIAKTVISKCSHINKGENYSNLSLKDYFVKLSNISPEIIRRFWRVSVLKPQDVLELLLGFESNIVTYNVKEVECLWGIFKWANEQNKGFEHFPQSCKIMASMLVEVGLCKEADYLLSRREIQGVLLDCHEVFSDLIEGYVGEFDLDRAVSVYERMRGLRLVPSVSSYHALLKYLVELNETRLMYRVYVDFIETGFGGSAKDKGFHEDVVRLLCMDGRVQEARDLVKKVVDYGVKPSTLIIDAITRGYCEKKDYNDLLSFFAEIRIAPDAIVGKKILYSLCKNFGVDEASVFMQNLEELGFCPDEIALGILIGFSCLEGKLKNTLVYVSEILSRSLKPNVYSYNALLSGIFKEGMWMHSREILVEMNDAGVTPDLSTFRILLAGFCKARKFDEVKAVIHEMEDFNFVKLSSMEDPISRAFVLVGFSPSDVKIRRDNDKGFCKTEFFDNLGNGLYLDTDLDEYDKRLDKVLHDAMMPDFNSIVIEKCHSSDIKGTLLMVDEIEKWGQEMSLLASSSLLNRLSSVKTINRILEVMSKSVYQLDQKTLNLLVRIYSNKGLGLLAKTLFEGMVRRGHEIEYNTYSALLFDICKKGDLRSFQYFYKLAQKSNWSPEGNDSKALFGYICQNKWLNEALELFETILFANPYNILDTFHLLLEELCSRGLTSAGCVLMEEFFNRDALLDHMVYSRLISGFFREKKFKEAFEILDIMLFKNLSPPPDVWVQLITYLCKTEKFEKALELKDICLRDQPSAVLPIQCAFINGLCKSGRVEESTRLFKDVLSKGLFPDVNSFNTLIEGYCGKKNLKRVVELLGFMIRNNVSISVSSYGNMACLVCKDEKFFPALNLKELMLRVTNLPELVLHNIMIFHVSLTRNGFLLDATIDALKNKGLEFDDVTYNFVAHGFLLCNDISRSLHYLRTMIRRDLKPSNRSLREVISWLCHNGELDQALSLSREMESRNWIHSSVVQNIIVQALLNNGQLQEGVEFLNRMELKGLMPENISYDYLIKRFCQHSRVDKAVDLLNVMLRKKILPESTSYDYIIQGLCERRKMDIALDFYTEMLDKELKPSVITWDRIICYLCEEGRVGEAEKLLKSMIGFGETPRRETFNAVISKYRGEKNISKTSEVLKVMQQKGYEPDFDTHWSVISNLSSSSKKDDSNGNSGFLSGLLSGFGFTQKKRDSKTG</sequence>
<comment type="caution">
    <text evidence="5">The sequence shown here is derived from an EMBL/GenBank/DDBJ whole genome shotgun (WGS) entry which is preliminary data.</text>
</comment>
<evidence type="ECO:0000313" key="6">
    <source>
        <dbReference type="Proteomes" id="UP000826271"/>
    </source>
</evidence>
<feature type="repeat" description="PPR" evidence="3">
    <location>
        <begin position="389"/>
        <end position="423"/>
    </location>
</feature>
<dbReference type="AlphaFoldDB" id="A0AAV6W9I4"/>
<dbReference type="Proteomes" id="UP000826271">
    <property type="component" value="Unassembled WGS sequence"/>
</dbReference>
<evidence type="ECO:0000313" key="5">
    <source>
        <dbReference type="EMBL" id="KAG8366813.1"/>
    </source>
</evidence>
<dbReference type="GO" id="GO:0003729">
    <property type="term" value="F:mRNA binding"/>
    <property type="evidence" value="ECO:0007669"/>
    <property type="project" value="TreeGrafter"/>
</dbReference>
<dbReference type="PANTHER" id="PTHR47933">
    <property type="entry name" value="PENTATRICOPEPTIDE REPEAT-CONTAINING PROTEIN 1, MITOCHONDRIAL"/>
    <property type="match status" value="1"/>
</dbReference>
<evidence type="ECO:0000256" key="1">
    <source>
        <dbReference type="ARBA" id="ARBA00007626"/>
    </source>
</evidence>
<feature type="repeat" description="PPR" evidence="3">
    <location>
        <begin position="424"/>
        <end position="458"/>
    </location>
</feature>
<evidence type="ECO:0000256" key="2">
    <source>
        <dbReference type="ARBA" id="ARBA00022737"/>
    </source>
</evidence>
<dbReference type="Pfam" id="PF12854">
    <property type="entry name" value="PPR_1"/>
    <property type="match status" value="1"/>
</dbReference>
<dbReference type="NCBIfam" id="TIGR00756">
    <property type="entry name" value="PPR"/>
    <property type="match status" value="8"/>
</dbReference>
<feature type="repeat" description="PPR" evidence="3">
    <location>
        <begin position="731"/>
        <end position="765"/>
    </location>
</feature>
<feature type="domain" description="Pentatricopeptide repeat-containing protein-mitochondrial" evidence="4">
    <location>
        <begin position="930"/>
        <end position="1034"/>
    </location>
</feature>
<name>A0AAV6W9I4_9LAMI</name>
<dbReference type="EMBL" id="WHWC01000016">
    <property type="protein sequence ID" value="KAG8366813.1"/>
    <property type="molecule type" value="Genomic_DNA"/>
</dbReference>
<dbReference type="InterPro" id="IPR002885">
    <property type="entry name" value="PPR_rpt"/>
</dbReference>
<dbReference type="Pfam" id="PF01535">
    <property type="entry name" value="PPR"/>
    <property type="match status" value="3"/>
</dbReference>
<dbReference type="InterPro" id="IPR057027">
    <property type="entry name" value="TPR_mt"/>
</dbReference>
<dbReference type="Pfam" id="PF23276">
    <property type="entry name" value="TPR_24"/>
    <property type="match status" value="1"/>
</dbReference>